<feature type="non-terminal residue" evidence="2">
    <location>
        <position position="1"/>
    </location>
</feature>
<evidence type="ECO:0000313" key="3">
    <source>
        <dbReference type="Proteomes" id="UP001151760"/>
    </source>
</evidence>
<sequence>EVFILQLVLLWRDKTKCASCVRRIKSKSQPLSFFENNLSHRKCFGNGEGLPTWLLYNLGWVSRVDEMILAMERSGFAEKYGSKTGAGGWYSAGNWEKDIQYGKQMEYDLKMRDLKLEEKQKELDQALRERDDFKIALSRSSFHLLIHSLFRYCWTKWVVTLLVYRAKVSTCRLHKSWTCEEWVDTRWLSLIPILNSLRSFKQPYKPCSLRIRDRFTKNFGMQNPHSFDNAAAPKDAENQISQLEEILMFKDKRSESGRHGRQEMLLRGAGLDSSEDGKKDTAAIELPGISSIRDVEYVIEFASEQILLQKLISLIYSLSCSVCQEEGRVLSNFPRLNYDPVNSISYEESAGRSNAAFHTTYGFINSCDLPMLLIDLMRTRGPSSHCLQILRQRENCMPSFQCKVVEGFLRLALPLTKLTERMRSCMDRRARKIFEELKQRLISTPILTLPSDSDGFQIFRNAFLIRALIIILTSKIAKIFQQEIVAIHGTRQRLSSDRITFHVLYSGNAQHTRQEGYTNKLSRPLKLSAKLSCFLESIAYEWRQTFWYYRQDLFHQTIRNSRSRREISYRLAYLLSYHTFMMYCHVFVQKYKYHSFPQFVSYSARSDSCGLISPL</sequence>
<keyword evidence="3" id="KW-1185">Reference proteome</keyword>
<reference evidence="2" key="1">
    <citation type="journal article" date="2022" name="Int. J. Mol. Sci.">
        <title>Draft Genome of Tanacetum Coccineum: Genomic Comparison of Closely Related Tanacetum-Family Plants.</title>
        <authorList>
            <person name="Yamashiro T."/>
            <person name="Shiraishi A."/>
            <person name="Nakayama K."/>
            <person name="Satake H."/>
        </authorList>
    </citation>
    <scope>NUCLEOTIDE SEQUENCE</scope>
</reference>
<dbReference type="InterPro" id="IPR043128">
    <property type="entry name" value="Rev_trsase/Diguanyl_cyclase"/>
</dbReference>
<proteinExistence type="predicted"/>
<organism evidence="2 3">
    <name type="scientific">Tanacetum coccineum</name>
    <dbReference type="NCBI Taxonomy" id="301880"/>
    <lineage>
        <taxon>Eukaryota</taxon>
        <taxon>Viridiplantae</taxon>
        <taxon>Streptophyta</taxon>
        <taxon>Embryophyta</taxon>
        <taxon>Tracheophyta</taxon>
        <taxon>Spermatophyta</taxon>
        <taxon>Magnoliopsida</taxon>
        <taxon>eudicotyledons</taxon>
        <taxon>Gunneridae</taxon>
        <taxon>Pentapetalae</taxon>
        <taxon>asterids</taxon>
        <taxon>campanulids</taxon>
        <taxon>Asterales</taxon>
        <taxon>Asteraceae</taxon>
        <taxon>Asteroideae</taxon>
        <taxon>Anthemideae</taxon>
        <taxon>Anthemidinae</taxon>
        <taxon>Tanacetum</taxon>
    </lineage>
</organism>
<gene>
    <name evidence="2" type="ORF">Tco_1003876</name>
</gene>
<evidence type="ECO:0000256" key="1">
    <source>
        <dbReference type="SAM" id="Coils"/>
    </source>
</evidence>
<keyword evidence="1" id="KW-0175">Coiled coil</keyword>
<protein>
    <submittedName>
        <fullName evidence="2">Uncharacterized protein</fullName>
    </submittedName>
</protein>
<dbReference type="EMBL" id="BQNB010017192">
    <property type="protein sequence ID" value="GJT60343.1"/>
    <property type="molecule type" value="Genomic_DNA"/>
</dbReference>
<dbReference type="Gene3D" id="3.30.70.270">
    <property type="match status" value="1"/>
</dbReference>
<evidence type="ECO:0000313" key="2">
    <source>
        <dbReference type="EMBL" id="GJT60343.1"/>
    </source>
</evidence>
<feature type="coiled-coil region" evidence="1">
    <location>
        <begin position="109"/>
        <end position="136"/>
    </location>
</feature>
<dbReference type="Proteomes" id="UP001151760">
    <property type="component" value="Unassembled WGS sequence"/>
</dbReference>
<comment type="caution">
    <text evidence="2">The sequence shown here is derived from an EMBL/GenBank/DDBJ whole genome shotgun (WGS) entry which is preliminary data.</text>
</comment>
<name>A0ABQ5FAB8_9ASTR</name>
<reference evidence="2" key="2">
    <citation type="submission" date="2022-01" db="EMBL/GenBank/DDBJ databases">
        <authorList>
            <person name="Yamashiro T."/>
            <person name="Shiraishi A."/>
            <person name="Satake H."/>
            <person name="Nakayama K."/>
        </authorList>
    </citation>
    <scope>NUCLEOTIDE SEQUENCE</scope>
</reference>
<accession>A0ABQ5FAB8</accession>